<dbReference type="OrthoDB" id="15077at2"/>
<comment type="caution">
    <text evidence="6">The sequence shown here is derived from an EMBL/GenBank/DDBJ whole genome shotgun (WGS) entry which is preliminary data.</text>
</comment>
<reference evidence="6 7" key="1">
    <citation type="submission" date="2019-09" db="EMBL/GenBank/DDBJ databases">
        <title>Phylogeny of genus Pseudoclavibacter and closely related genus.</title>
        <authorList>
            <person name="Li Y."/>
        </authorList>
    </citation>
    <scope>NUCLEOTIDE SEQUENCE [LARGE SCALE GENOMIC DNA]</scope>
    <source>
        <strain evidence="6 7">KCTC 13959</strain>
    </source>
</reference>
<protein>
    <recommendedName>
        <fullName evidence="4">Putative pterin-4-alpha-carbinolamine dehydratase</fullName>
        <ecNumber evidence="3">4.2.1.96</ecNumber>
    </recommendedName>
</protein>
<gene>
    <name evidence="6" type="ORF">F8O05_11390</name>
</gene>
<dbReference type="CDD" id="cd00488">
    <property type="entry name" value="PCD_DCoH"/>
    <property type="match status" value="1"/>
</dbReference>
<keyword evidence="7" id="KW-1185">Reference proteome</keyword>
<dbReference type="Pfam" id="PF01329">
    <property type="entry name" value="Pterin_4a"/>
    <property type="match status" value="1"/>
</dbReference>
<evidence type="ECO:0000256" key="1">
    <source>
        <dbReference type="ARBA" id="ARBA00001554"/>
    </source>
</evidence>
<sequence length="97" mass="11243">MARISTEEAQRAVPNWRVGEDGLEVDLKAKDFREAFDFLTKIAELAEAQQHHPDFNVRYNRIWLRVMSHDIQGLSDRDIRFAQAAETVIEESGLERS</sequence>
<dbReference type="InterPro" id="IPR001533">
    <property type="entry name" value="Pterin_deHydtase"/>
</dbReference>
<dbReference type="AlphaFoldDB" id="A0A7J5B956"/>
<dbReference type="InterPro" id="IPR036428">
    <property type="entry name" value="PCD_sf"/>
</dbReference>
<keyword evidence="5" id="KW-0456">Lyase</keyword>
<proteinExistence type="inferred from homology"/>
<dbReference type="EC" id="4.2.1.96" evidence="3"/>
<name>A0A7J5B956_9MICO</name>
<dbReference type="GO" id="GO:0008124">
    <property type="term" value="F:4-alpha-hydroxytetrahydrobiopterin dehydratase activity"/>
    <property type="evidence" value="ECO:0007669"/>
    <property type="project" value="UniProtKB-EC"/>
</dbReference>
<comment type="catalytic activity">
    <reaction evidence="1">
        <text>(4aS,6R)-4a-hydroxy-L-erythro-5,6,7,8-tetrahydrobiopterin = (6R)-L-erythro-6,7-dihydrobiopterin + H2O</text>
        <dbReference type="Rhea" id="RHEA:11920"/>
        <dbReference type="ChEBI" id="CHEBI:15377"/>
        <dbReference type="ChEBI" id="CHEBI:15642"/>
        <dbReference type="ChEBI" id="CHEBI:43120"/>
        <dbReference type="EC" id="4.2.1.96"/>
    </reaction>
</comment>
<dbReference type="Gene3D" id="3.30.1360.20">
    <property type="entry name" value="Transcriptional coactivator/pterin dehydratase"/>
    <property type="match status" value="1"/>
</dbReference>
<accession>A0A7J5B956</accession>
<dbReference type="PANTHER" id="PTHR12599">
    <property type="entry name" value="PTERIN-4-ALPHA-CARBINOLAMINE DEHYDRATASE"/>
    <property type="match status" value="1"/>
</dbReference>
<evidence type="ECO:0000256" key="3">
    <source>
        <dbReference type="ARBA" id="ARBA00013252"/>
    </source>
</evidence>
<evidence type="ECO:0000313" key="6">
    <source>
        <dbReference type="EMBL" id="KAB1641918.1"/>
    </source>
</evidence>
<organism evidence="6 7">
    <name type="scientific">Gulosibacter chungangensis</name>
    <dbReference type="NCBI Taxonomy" id="979746"/>
    <lineage>
        <taxon>Bacteria</taxon>
        <taxon>Bacillati</taxon>
        <taxon>Actinomycetota</taxon>
        <taxon>Actinomycetes</taxon>
        <taxon>Micrococcales</taxon>
        <taxon>Microbacteriaceae</taxon>
        <taxon>Gulosibacter</taxon>
    </lineage>
</organism>
<evidence type="ECO:0000313" key="7">
    <source>
        <dbReference type="Proteomes" id="UP000433493"/>
    </source>
</evidence>
<dbReference type="PANTHER" id="PTHR12599:SF0">
    <property type="entry name" value="PTERIN-4-ALPHA-CARBINOLAMINE DEHYDRATASE"/>
    <property type="match status" value="1"/>
</dbReference>
<evidence type="ECO:0000256" key="4">
    <source>
        <dbReference type="ARBA" id="ARBA00021735"/>
    </source>
</evidence>
<evidence type="ECO:0000256" key="2">
    <source>
        <dbReference type="ARBA" id="ARBA00006472"/>
    </source>
</evidence>
<dbReference type="Proteomes" id="UP000433493">
    <property type="component" value="Unassembled WGS sequence"/>
</dbReference>
<evidence type="ECO:0000256" key="5">
    <source>
        <dbReference type="ARBA" id="ARBA00023239"/>
    </source>
</evidence>
<dbReference type="EMBL" id="WBKB01000007">
    <property type="protein sequence ID" value="KAB1641918.1"/>
    <property type="molecule type" value="Genomic_DNA"/>
</dbReference>
<dbReference type="GO" id="GO:0006729">
    <property type="term" value="P:tetrahydrobiopterin biosynthetic process"/>
    <property type="evidence" value="ECO:0007669"/>
    <property type="project" value="InterPro"/>
</dbReference>
<comment type="similarity">
    <text evidence="2">Belongs to the pterin-4-alpha-carbinolamine dehydratase family.</text>
</comment>
<dbReference type="SUPFAM" id="SSF55248">
    <property type="entry name" value="PCD-like"/>
    <property type="match status" value="1"/>
</dbReference>
<dbReference type="RefSeq" id="WP_158052869.1">
    <property type="nucleotide sequence ID" value="NZ_WBKB01000007.1"/>
</dbReference>